<reference evidence="3 4" key="1">
    <citation type="submission" date="2022-06" db="EMBL/GenBank/DDBJ databases">
        <title>A taxonomic note on the genus Prevotella: Description of four novel genera and emended description of the genera Hallella and Xylanibacter.</title>
        <authorList>
            <person name="Hitch T.C.A."/>
        </authorList>
    </citation>
    <scope>NUCLEOTIDE SEQUENCE [LARGE SCALE GENOMIC DNA]</scope>
    <source>
        <strain evidence="3 4">DSM 100619</strain>
    </source>
</reference>
<dbReference type="CDD" id="cd16442">
    <property type="entry name" value="BPL"/>
    <property type="match status" value="1"/>
</dbReference>
<keyword evidence="1 3" id="KW-0436">Ligase</keyword>
<evidence type="ECO:0000256" key="1">
    <source>
        <dbReference type="ARBA" id="ARBA00022598"/>
    </source>
</evidence>
<dbReference type="PROSITE" id="PS51733">
    <property type="entry name" value="BPL_LPL_CATALYTIC"/>
    <property type="match status" value="1"/>
</dbReference>
<dbReference type="GO" id="GO:0004077">
    <property type="term" value="F:biotin--[biotin carboxyl-carrier protein] ligase activity"/>
    <property type="evidence" value="ECO:0007669"/>
    <property type="project" value="UniProtKB-EC"/>
</dbReference>
<dbReference type="Gene3D" id="3.30.930.10">
    <property type="entry name" value="Bira Bifunctional Protein, Domain 2"/>
    <property type="match status" value="1"/>
</dbReference>
<dbReference type="NCBIfam" id="TIGR00121">
    <property type="entry name" value="birA_ligase"/>
    <property type="match status" value="1"/>
</dbReference>
<dbReference type="Pfam" id="PF03099">
    <property type="entry name" value="BPL_LplA_LipB"/>
    <property type="match status" value="1"/>
</dbReference>
<dbReference type="SUPFAM" id="SSF55681">
    <property type="entry name" value="Class II aaRS and biotin synthetases"/>
    <property type="match status" value="1"/>
</dbReference>
<proteinExistence type="predicted"/>
<evidence type="ECO:0000313" key="3">
    <source>
        <dbReference type="EMBL" id="MCO6024812.1"/>
    </source>
</evidence>
<protein>
    <submittedName>
        <fullName evidence="3">Biotin--[acetyl-CoA-carboxylase] ligase</fullName>
        <ecNumber evidence="3">6.3.4.15</ecNumber>
    </submittedName>
</protein>
<name>A0ABT1BWJ4_9BACT</name>
<dbReference type="EMBL" id="JAMXLY010000007">
    <property type="protein sequence ID" value="MCO6024812.1"/>
    <property type="molecule type" value="Genomic_DNA"/>
</dbReference>
<keyword evidence="4" id="KW-1185">Reference proteome</keyword>
<accession>A0ABT1BWJ4</accession>
<evidence type="ECO:0000259" key="2">
    <source>
        <dbReference type="PROSITE" id="PS51733"/>
    </source>
</evidence>
<dbReference type="Proteomes" id="UP001204015">
    <property type="component" value="Unassembled WGS sequence"/>
</dbReference>
<dbReference type="InterPro" id="IPR004143">
    <property type="entry name" value="BPL_LPL_catalytic"/>
</dbReference>
<dbReference type="InterPro" id="IPR004408">
    <property type="entry name" value="Biotin_CoA_COase_ligase"/>
</dbReference>
<dbReference type="PANTHER" id="PTHR12835">
    <property type="entry name" value="BIOTIN PROTEIN LIGASE"/>
    <property type="match status" value="1"/>
</dbReference>
<feature type="domain" description="BPL/LPL catalytic" evidence="2">
    <location>
        <begin position="1"/>
        <end position="179"/>
    </location>
</feature>
<dbReference type="EC" id="6.3.4.15" evidence="3"/>
<dbReference type="InterPro" id="IPR045864">
    <property type="entry name" value="aa-tRNA-synth_II/BPL/LPL"/>
</dbReference>
<gene>
    <name evidence="3" type="ORF">NG821_02960</name>
</gene>
<sequence length="243" mass="27498">MKKTKIIKLKETDSTNSYLKNYTPDKAEDMTVVVADYQSAGRGQGKNTWESEPGKNLLFSILVHPVCVPVNRQFLLSMAGAVALKHALDKYDGGFMMKWPNDIYWQDKKISGTLIETTIARHHIQNCIFGIGIDVNQTEFPDTVPNPVSLCQITGKEVSLKHLLKEVVEAFQDVLEMIEDGDYTDIAALYHQSLYYGKGFHRFEDENGVFEAGIVEVEDDGHLVLHDREGVIREYAVKEVKFL</sequence>
<dbReference type="RefSeq" id="WP_252760176.1">
    <property type="nucleotide sequence ID" value="NZ_JAMXLY010000007.1"/>
</dbReference>
<dbReference type="PANTHER" id="PTHR12835:SF5">
    <property type="entry name" value="BIOTIN--PROTEIN LIGASE"/>
    <property type="match status" value="1"/>
</dbReference>
<comment type="caution">
    <text evidence="3">The sequence shown here is derived from an EMBL/GenBank/DDBJ whole genome shotgun (WGS) entry which is preliminary data.</text>
</comment>
<organism evidence="3 4">
    <name type="scientific">Segatella cerevisiae</name>
    <dbReference type="NCBI Taxonomy" id="2053716"/>
    <lineage>
        <taxon>Bacteria</taxon>
        <taxon>Pseudomonadati</taxon>
        <taxon>Bacteroidota</taxon>
        <taxon>Bacteroidia</taxon>
        <taxon>Bacteroidales</taxon>
        <taxon>Prevotellaceae</taxon>
        <taxon>Segatella</taxon>
    </lineage>
</organism>
<evidence type="ECO:0000313" key="4">
    <source>
        <dbReference type="Proteomes" id="UP001204015"/>
    </source>
</evidence>